<proteinExistence type="predicted"/>
<reference evidence="1 2" key="1">
    <citation type="submission" date="2019-07" db="EMBL/GenBank/DDBJ databases">
        <authorList>
            <person name="Widmer J."/>
            <person name="Andre W."/>
            <person name="Castro A."/>
            <person name="Cintron J."/>
            <person name="Cintron J."/>
            <person name="Elliott S."/>
            <person name="Harel H."/>
            <person name="Hasan D."/>
            <person name="Page A."/>
            <person name="Santana M."/>
            <person name="Slobasky M."/>
            <person name="Stevens T."/>
            <person name="Vilcin V."/>
            <person name="Whitaker K."/>
            <person name="Yelvington M."/>
            <person name="Wiersma-Koch H."/>
            <person name="Douthitt C."/>
            <person name="D'Elia T."/>
            <person name="Garlena R.A."/>
            <person name="Russell D.A."/>
            <person name="Pope W.H."/>
            <person name="Jacobs-Sera D."/>
            <person name="Hatfull G.F."/>
        </authorList>
    </citation>
    <scope>NUCLEOTIDE SEQUENCE [LARGE SCALE GENOMIC DNA]</scope>
</reference>
<protein>
    <submittedName>
        <fullName evidence="1">Uncharacterized protein</fullName>
    </submittedName>
</protein>
<dbReference type="EMBL" id="MN234184">
    <property type="protein sequence ID" value="QFG10042.1"/>
    <property type="molecule type" value="Genomic_DNA"/>
</dbReference>
<evidence type="ECO:0000313" key="2">
    <source>
        <dbReference type="Proteomes" id="UP000326087"/>
    </source>
</evidence>
<keyword evidence="2" id="KW-1185">Reference proteome</keyword>
<organism evidence="1 2">
    <name type="scientific">Mycobacterium phage IdentityCrisis</name>
    <dbReference type="NCBI Taxonomy" id="2599866"/>
    <lineage>
        <taxon>Viruses</taxon>
        <taxon>Duplodnaviria</taxon>
        <taxon>Heunggongvirae</taxon>
        <taxon>Uroviricota</taxon>
        <taxon>Caudoviricetes</taxon>
        <taxon>Identitycrisisvirus</taxon>
        <taxon>Identitycrisisvirus identitycrisis</taxon>
    </lineage>
</organism>
<accession>A0A5J6TMV0</accession>
<name>A0A5J6TMV0_9CAUD</name>
<dbReference type="GeneID" id="80019350"/>
<sequence>MSEYQAAHRRACCAAITALGNRIGLYTGSGRIDTTPTSSVYADTTWGTPTDVTEGGVAKAQSVGSTVTITIPAGTVANGTVINRYGIFNGATLLRTEALPVSITVNDGSQALQVDVTPTFKYRGE</sequence>
<gene>
    <name evidence="1" type="primary">22</name>
    <name evidence="1" type="ORF">SEA_IDENTITYCRISIS_22</name>
</gene>
<dbReference type="RefSeq" id="YP_010754751.1">
    <property type="nucleotide sequence ID" value="NC_073463.1"/>
</dbReference>
<dbReference type="Proteomes" id="UP000326087">
    <property type="component" value="Segment"/>
</dbReference>
<evidence type="ECO:0000313" key="1">
    <source>
        <dbReference type="EMBL" id="QFG10042.1"/>
    </source>
</evidence>
<dbReference type="KEGG" id="vg:80019350"/>